<dbReference type="Proteomes" id="UP001212841">
    <property type="component" value="Unassembled WGS sequence"/>
</dbReference>
<organism evidence="2 3">
    <name type="scientific">Rhizophlyctis rosea</name>
    <dbReference type="NCBI Taxonomy" id="64517"/>
    <lineage>
        <taxon>Eukaryota</taxon>
        <taxon>Fungi</taxon>
        <taxon>Fungi incertae sedis</taxon>
        <taxon>Chytridiomycota</taxon>
        <taxon>Chytridiomycota incertae sedis</taxon>
        <taxon>Chytridiomycetes</taxon>
        <taxon>Rhizophlyctidales</taxon>
        <taxon>Rhizophlyctidaceae</taxon>
        <taxon>Rhizophlyctis</taxon>
    </lineage>
</organism>
<protein>
    <submittedName>
        <fullName evidence="2">Uncharacterized protein</fullName>
    </submittedName>
</protein>
<feature type="non-terminal residue" evidence="2">
    <location>
        <position position="1"/>
    </location>
</feature>
<reference evidence="2" key="1">
    <citation type="submission" date="2020-05" db="EMBL/GenBank/DDBJ databases">
        <title>Phylogenomic resolution of chytrid fungi.</title>
        <authorList>
            <person name="Stajich J.E."/>
            <person name="Amses K."/>
            <person name="Simmons R."/>
            <person name="Seto K."/>
            <person name="Myers J."/>
            <person name="Bonds A."/>
            <person name="Quandt C.A."/>
            <person name="Barry K."/>
            <person name="Liu P."/>
            <person name="Grigoriev I."/>
            <person name="Longcore J.E."/>
            <person name="James T.Y."/>
        </authorList>
    </citation>
    <scope>NUCLEOTIDE SEQUENCE</scope>
    <source>
        <strain evidence="2">JEL0318</strain>
    </source>
</reference>
<name>A0AAD5S146_9FUNG</name>
<feature type="compositionally biased region" description="Low complexity" evidence="1">
    <location>
        <begin position="100"/>
        <end position="113"/>
    </location>
</feature>
<proteinExistence type="predicted"/>
<keyword evidence="3" id="KW-1185">Reference proteome</keyword>
<sequence length="176" mass="18726">MEVMMMNNQELGVMDAFFDLDAYVQDSPASQMTASPAVSMQSDFDILDEFLAAAGPPSPEGEMFDSLFTTEFKEMDATSTFESDPLSELLGDDTTDAVGSPFSSPASSFLPSPDLTPLPSFKAEAPSTPVQQSLPAPSPALLPINTPVSLPNLLPTVERTRAALFEAIAKMMPTPA</sequence>
<comment type="caution">
    <text evidence="2">The sequence shown here is derived from an EMBL/GenBank/DDBJ whole genome shotgun (WGS) entry which is preliminary data.</text>
</comment>
<evidence type="ECO:0000256" key="1">
    <source>
        <dbReference type="SAM" id="MobiDB-lite"/>
    </source>
</evidence>
<evidence type="ECO:0000313" key="3">
    <source>
        <dbReference type="Proteomes" id="UP001212841"/>
    </source>
</evidence>
<accession>A0AAD5S146</accession>
<evidence type="ECO:0000313" key="2">
    <source>
        <dbReference type="EMBL" id="KAJ3033578.1"/>
    </source>
</evidence>
<gene>
    <name evidence="2" type="ORF">HK097_004795</name>
</gene>
<feature type="region of interest" description="Disordered" evidence="1">
    <location>
        <begin position="78"/>
        <end position="138"/>
    </location>
</feature>
<dbReference type="EMBL" id="JADGJD010002269">
    <property type="protein sequence ID" value="KAJ3033578.1"/>
    <property type="molecule type" value="Genomic_DNA"/>
</dbReference>
<dbReference type="AlphaFoldDB" id="A0AAD5S146"/>